<dbReference type="EMBL" id="KL198050">
    <property type="protein sequence ID" value="KDQ12473.1"/>
    <property type="molecule type" value="Genomic_DNA"/>
</dbReference>
<dbReference type="InterPro" id="IPR043129">
    <property type="entry name" value="ATPase_NBD"/>
</dbReference>
<evidence type="ECO:0008006" key="3">
    <source>
        <dbReference type="Google" id="ProtNLM"/>
    </source>
</evidence>
<accession>A0A067M9N0</accession>
<proteinExistence type="predicted"/>
<keyword evidence="2" id="KW-1185">Reference proteome</keyword>
<evidence type="ECO:0000313" key="1">
    <source>
        <dbReference type="EMBL" id="KDQ12473.1"/>
    </source>
</evidence>
<evidence type="ECO:0000313" key="2">
    <source>
        <dbReference type="Proteomes" id="UP000027195"/>
    </source>
</evidence>
<dbReference type="STRING" id="930990.A0A067M9N0"/>
<gene>
    <name evidence="1" type="ORF">BOTBODRAFT_176413</name>
</gene>
<dbReference type="Gene3D" id="3.30.420.40">
    <property type="match status" value="1"/>
</dbReference>
<dbReference type="PANTHER" id="PTHR14187">
    <property type="entry name" value="ALPHA KINASE/ELONGATION FACTOR 2 KINASE"/>
    <property type="match status" value="1"/>
</dbReference>
<dbReference type="SUPFAM" id="SSF53067">
    <property type="entry name" value="Actin-like ATPase domain"/>
    <property type="match status" value="2"/>
</dbReference>
<dbReference type="OrthoDB" id="2963168at2759"/>
<name>A0A067M9N0_BOTB1</name>
<protein>
    <recommendedName>
        <fullName evidence="3">Heat shock 70 kDa protein 12A</fullName>
    </recommendedName>
</protein>
<dbReference type="InParanoid" id="A0A067M9N0"/>
<dbReference type="AlphaFoldDB" id="A0A067M9N0"/>
<sequence>MVAVKSFVNEKWQKEAIVVVAMDIGTTQAAVSFAYFYKDGPQTIHRVNQWPGQENQAGHSKIPSLVWYDRTGKARAFGAEVRSYAMKDQAEDEGWKLAKHFKLHAHPKSMRTRDNLTLDPLPFDVPLEKIYSDFMRYLYDQTRQFFQQRIIDGEKVWTKHESSIQFVIAHPNGWGILEQALLRRAAISAGLIPPDLASRERIQFVTEGEASVHYVLVNTDLQSHMKPGVELIVCDAGGSTVDTTLYTVVDVNPVLRLQEVRASACVQAGAIFVNQSAEKHFSRIFNGAQLDPEDVEAYVEEAIECFENDVKKSFQDPTKDCLIKVGDRKFNDDKLGVRKGYMTLKGSQIQLFFAPWVVQIIESIEQQMEGHVVRHILLVGGFGDSPYLRTMLSVGPGERGIEITLANDSAAKAVADGGVIWYAKHAVSSRATRFAYGTETLVDYDSKASEHQGRQIRQTPGGATVKGGWSQIIAKDEVLDEKVEVNKAYYRMFSTANPPLSTIEETIYTYDGPEASPKFMYNKSGDLNPHFHKTCVLRADLTGKQSALVKMNNLKGAYWRLRFEIALTFGSTEIRAAIEWKENVGG</sequence>
<dbReference type="HOGENOM" id="CLU_009958_4_1_1"/>
<organism evidence="1 2">
    <name type="scientific">Botryobasidium botryosum (strain FD-172 SS1)</name>
    <dbReference type="NCBI Taxonomy" id="930990"/>
    <lineage>
        <taxon>Eukaryota</taxon>
        <taxon>Fungi</taxon>
        <taxon>Dikarya</taxon>
        <taxon>Basidiomycota</taxon>
        <taxon>Agaricomycotina</taxon>
        <taxon>Agaricomycetes</taxon>
        <taxon>Cantharellales</taxon>
        <taxon>Botryobasidiaceae</taxon>
        <taxon>Botryobasidium</taxon>
    </lineage>
</organism>
<reference evidence="2" key="1">
    <citation type="journal article" date="2014" name="Proc. Natl. Acad. Sci. U.S.A.">
        <title>Extensive sampling of basidiomycete genomes demonstrates inadequacy of the white-rot/brown-rot paradigm for wood decay fungi.</title>
        <authorList>
            <person name="Riley R."/>
            <person name="Salamov A.A."/>
            <person name="Brown D.W."/>
            <person name="Nagy L.G."/>
            <person name="Floudas D."/>
            <person name="Held B.W."/>
            <person name="Levasseur A."/>
            <person name="Lombard V."/>
            <person name="Morin E."/>
            <person name="Otillar R."/>
            <person name="Lindquist E.A."/>
            <person name="Sun H."/>
            <person name="LaButti K.M."/>
            <person name="Schmutz J."/>
            <person name="Jabbour D."/>
            <person name="Luo H."/>
            <person name="Baker S.E."/>
            <person name="Pisabarro A.G."/>
            <person name="Walton J.D."/>
            <person name="Blanchette R.A."/>
            <person name="Henrissat B."/>
            <person name="Martin F."/>
            <person name="Cullen D."/>
            <person name="Hibbett D.S."/>
            <person name="Grigoriev I.V."/>
        </authorList>
    </citation>
    <scope>NUCLEOTIDE SEQUENCE [LARGE SCALE GENOMIC DNA]</scope>
    <source>
        <strain evidence="2">FD-172 SS1</strain>
    </source>
</reference>
<dbReference type="CDD" id="cd10170">
    <property type="entry name" value="ASKHA_NBD_HSP70"/>
    <property type="match status" value="1"/>
</dbReference>
<dbReference type="PANTHER" id="PTHR14187:SF5">
    <property type="entry name" value="HEAT SHOCK 70 KDA PROTEIN 12A"/>
    <property type="match status" value="1"/>
</dbReference>
<dbReference type="Proteomes" id="UP000027195">
    <property type="component" value="Unassembled WGS sequence"/>
</dbReference>